<accession>A0A4R6DU06</accession>
<feature type="domain" description="HTH lysR-type" evidence="5">
    <location>
        <begin position="34"/>
        <end position="91"/>
    </location>
</feature>
<dbReference type="PROSITE" id="PS50931">
    <property type="entry name" value="HTH_LYSR"/>
    <property type="match status" value="1"/>
</dbReference>
<proteinExistence type="inferred from homology"/>
<evidence type="ECO:0000256" key="3">
    <source>
        <dbReference type="ARBA" id="ARBA00023125"/>
    </source>
</evidence>
<dbReference type="PANTHER" id="PTHR30537">
    <property type="entry name" value="HTH-TYPE TRANSCRIPTIONAL REGULATOR"/>
    <property type="match status" value="1"/>
</dbReference>
<sequence>MKAPDVPLSSSVPPSAPKPLAEAAAGLPLAAGGDRIELMQTFVRIVEAGSLSAAAAQLGTTQPTVSRRLQMLERAFGLKLLQRSTHVMKLTEDGQRCYAHAKDLLENWLAIEADLRGARDEPRGRLRVVVPHAFGQDQLIAPLTEYLRRHPGVSVEWLLHDRRPDFLAEGIDCAIQVGEIEDDAVIAIRLAEVPRIVVAAPGLWGDGEPPLHPEALAVLPWLALQTYYREEVLLLREADGVRSRFAIQPRMYTDSLYALRNAALVGLGACVVSAWVVAEDIARGRLVHLLPEWHAPPLPVHLVYPPARHYPAKLKVFNELVRAHMPTLAGMHRPSVASAGLE</sequence>
<dbReference type="InterPro" id="IPR058163">
    <property type="entry name" value="LysR-type_TF_proteobact-type"/>
</dbReference>
<name>A0A4R6DU06_9RHOO</name>
<dbReference type="GO" id="GO:0043565">
    <property type="term" value="F:sequence-specific DNA binding"/>
    <property type="evidence" value="ECO:0007669"/>
    <property type="project" value="TreeGrafter"/>
</dbReference>
<dbReference type="SUPFAM" id="SSF53850">
    <property type="entry name" value="Periplasmic binding protein-like II"/>
    <property type="match status" value="1"/>
</dbReference>
<dbReference type="PANTHER" id="PTHR30537:SF5">
    <property type="entry name" value="HTH-TYPE TRANSCRIPTIONAL ACTIVATOR TTDR-RELATED"/>
    <property type="match status" value="1"/>
</dbReference>
<dbReference type="PRINTS" id="PR00039">
    <property type="entry name" value="HTHLYSR"/>
</dbReference>
<gene>
    <name evidence="6" type="ORF">C7389_11447</name>
</gene>
<keyword evidence="3" id="KW-0238">DNA-binding</keyword>
<evidence type="ECO:0000256" key="1">
    <source>
        <dbReference type="ARBA" id="ARBA00009437"/>
    </source>
</evidence>
<dbReference type="Pfam" id="PF03466">
    <property type="entry name" value="LysR_substrate"/>
    <property type="match status" value="1"/>
</dbReference>
<dbReference type="FunFam" id="1.10.10.10:FF:000001">
    <property type="entry name" value="LysR family transcriptional regulator"/>
    <property type="match status" value="1"/>
</dbReference>
<evidence type="ECO:0000259" key="5">
    <source>
        <dbReference type="PROSITE" id="PS50931"/>
    </source>
</evidence>
<dbReference type="InterPro" id="IPR000847">
    <property type="entry name" value="LysR_HTH_N"/>
</dbReference>
<comment type="similarity">
    <text evidence="1">Belongs to the LysR transcriptional regulatory family.</text>
</comment>
<comment type="caution">
    <text evidence="6">The sequence shown here is derived from an EMBL/GenBank/DDBJ whole genome shotgun (WGS) entry which is preliminary data.</text>
</comment>
<reference evidence="6 7" key="1">
    <citation type="submission" date="2019-03" db="EMBL/GenBank/DDBJ databases">
        <title>Genomic Encyclopedia of Type Strains, Phase IV (KMG-IV): sequencing the most valuable type-strain genomes for metagenomic binning, comparative biology and taxonomic classification.</title>
        <authorList>
            <person name="Goeker M."/>
        </authorList>
    </citation>
    <scope>NUCLEOTIDE SEQUENCE [LARGE SCALE GENOMIC DNA]</scope>
    <source>
        <strain evidence="6 7">DSM 12121</strain>
    </source>
</reference>
<evidence type="ECO:0000313" key="6">
    <source>
        <dbReference type="EMBL" id="TDN48660.1"/>
    </source>
</evidence>
<keyword evidence="4" id="KW-0804">Transcription</keyword>
<dbReference type="CDD" id="cd08422">
    <property type="entry name" value="PBP2_CrgA_like"/>
    <property type="match status" value="1"/>
</dbReference>
<dbReference type="OrthoDB" id="8723543at2"/>
<protein>
    <submittedName>
        <fullName evidence="6">LysR family transcriptional regulator</fullName>
    </submittedName>
</protein>
<dbReference type="Proteomes" id="UP000295129">
    <property type="component" value="Unassembled WGS sequence"/>
</dbReference>
<dbReference type="Gene3D" id="1.10.10.10">
    <property type="entry name" value="Winged helix-like DNA-binding domain superfamily/Winged helix DNA-binding domain"/>
    <property type="match status" value="1"/>
</dbReference>
<evidence type="ECO:0000256" key="4">
    <source>
        <dbReference type="ARBA" id="ARBA00023163"/>
    </source>
</evidence>
<dbReference type="GO" id="GO:0006351">
    <property type="term" value="P:DNA-templated transcription"/>
    <property type="evidence" value="ECO:0007669"/>
    <property type="project" value="TreeGrafter"/>
</dbReference>
<dbReference type="Gene3D" id="3.40.190.290">
    <property type="match status" value="1"/>
</dbReference>
<evidence type="ECO:0000313" key="7">
    <source>
        <dbReference type="Proteomes" id="UP000295129"/>
    </source>
</evidence>
<dbReference type="InterPro" id="IPR005119">
    <property type="entry name" value="LysR_subst-bd"/>
</dbReference>
<dbReference type="AlphaFoldDB" id="A0A4R6DU06"/>
<dbReference type="Pfam" id="PF00126">
    <property type="entry name" value="HTH_1"/>
    <property type="match status" value="1"/>
</dbReference>
<organism evidence="6 7">
    <name type="scientific">Azoarcus indigens</name>
    <dbReference type="NCBI Taxonomy" id="29545"/>
    <lineage>
        <taxon>Bacteria</taxon>
        <taxon>Pseudomonadati</taxon>
        <taxon>Pseudomonadota</taxon>
        <taxon>Betaproteobacteria</taxon>
        <taxon>Rhodocyclales</taxon>
        <taxon>Zoogloeaceae</taxon>
        <taxon>Azoarcus</taxon>
    </lineage>
</organism>
<dbReference type="InterPro" id="IPR036388">
    <property type="entry name" value="WH-like_DNA-bd_sf"/>
</dbReference>
<dbReference type="SUPFAM" id="SSF46785">
    <property type="entry name" value="Winged helix' DNA-binding domain"/>
    <property type="match status" value="1"/>
</dbReference>
<evidence type="ECO:0000256" key="2">
    <source>
        <dbReference type="ARBA" id="ARBA00023015"/>
    </source>
</evidence>
<dbReference type="EMBL" id="SNVV01000014">
    <property type="protein sequence ID" value="TDN48660.1"/>
    <property type="molecule type" value="Genomic_DNA"/>
</dbReference>
<dbReference type="GO" id="GO:0003700">
    <property type="term" value="F:DNA-binding transcription factor activity"/>
    <property type="evidence" value="ECO:0007669"/>
    <property type="project" value="InterPro"/>
</dbReference>
<keyword evidence="2" id="KW-0805">Transcription regulation</keyword>
<dbReference type="InterPro" id="IPR036390">
    <property type="entry name" value="WH_DNA-bd_sf"/>
</dbReference>
<keyword evidence="7" id="KW-1185">Reference proteome</keyword>